<dbReference type="CDD" id="cd10146">
    <property type="entry name" value="LabA_like_C"/>
    <property type="match status" value="1"/>
</dbReference>
<dbReference type="Proteomes" id="UP000255417">
    <property type="component" value="Unassembled WGS sequence"/>
</dbReference>
<evidence type="ECO:0000259" key="2">
    <source>
        <dbReference type="PROSITE" id="PS51644"/>
    </source>
</evidence>
<organism evidence="3 4">
    <name type="scientific">Phocoenobacter uteri</name>
    <dbReference type="NCBI Taxonomy" id="146806"/>
    <lineage>
        <taxon>Bacteria</taxon>
        <taxon>Pseudomonadati</taxon>
        <taxon>Pseudomonadota</taxon>
        <taxon>Gammaproteobacteria</taxon>
        <taxon>Pasteurellales</taxon>
        <taxon>Pasteurellaceae</taxon>
        <taxon>Phocoenobacter</taxon>
    </lineage>
</organism>
<proteinExistence type="predicted"/>
<feature type="domain" description="HTH OST-type" evidence="2">
    <location>
        <begin position="176"/>
        <end position="252"/>
    </location>
</feature>
<dbReference type="Pfam" id="PF01936">
    <property type="entry name" value="NYN"/>
    <property type="match status" value="1"/>
</dbReference>
<dbReference type="GO" id="GO:0004540">
    <property type="term" value="F:RNA nuclease activity"/>
    <property type="evidence" value="ECO:0007669"/>
    <property type="project" value="InterPro"/>
</dbReference>
<dbReference type="InterPro" id="IPR041966">
    <property type="entry name" value="LOTUS-like"/>
</dbReference>
<dbReference type="RefSeq" id="WP_115315164.1">
    <property type="nucleotide sequence ID" value="NZ_LWIF01000001.1"/>
</dbReference>
<dbReference type="OrthoDB" id="9783963at2"/>
<feature type="region of interest" description="Disordered" evidence="1">
    <location>
        <begin position="150"/>
        <end position="172"/>
    </location>
</feature>
<keyword evidence="4" id="KW-1185">Reference proteome</keyword>
<evidence type="ECO:0000256" key="1">
    <source>
        <dbReference type="SAM" id="MobiDB-lite"/>
    </source>
</evidence>
<dbReference type="EMBL" id="UGTA01000001">
    <property type="protein sequence ID" value="SUB58648.1"/>
    <property type="molecule type" value="Genomic_DNA"/>
</dbReference>
<dbReference type="InterPro" id="IPR025605">
    <property type="entry name" value="OST-HTH/LOTUS_dom"/>
</dbReference>
<name>A0A379C938_9PAST</name>
<gene>
    <name evidence="3" type="ORF">NCTC12872_00612</name>
</gene>
<dbReference type="Pfam" id="PF12872">
    <property type="entry name" value="OST-HTH"/>
    <property type="match status" value="2"/>
</dbReference>
<accession>A0A379C938</accession>
<sequence>MSDKQLKLAVLIDADNTSSSAITEIMAEIAKYGVASAKRIYGDWSSPHLKGWKDNLLKHALIPVQQFAYTKGKDATDMQLIIDAMDLLYSNTFDGFCLLSSDSDFTPLAMRVRESGLIVYGFGRKTTPEAFKQACDRFFYIENLQEVEESREESKEKTATSSEPSSKNIATTQQTIENPLRSLLYKAVKESINDDKSGWAYMGDIRNYLIQTQPDFDPRSYGYAKLSNMLKKLESLQFTYDTENRMYCRKIPYGELIPLLNKALQQFKNKKGWAKINVVEQYINAHWNYKEYGFNDFNRLLESVHNIEIEDDSFRFKEARADDSNE</sequence>
<dbReference type="PROSITE" id="PS51644">
    <property type="entry name" value="HTH_OST"/>
    <property type="match status" value="1"/>
</dbReference>
<dbReference type="AlphaFoldDB" id="A0A379C938"/>
<dbReference type="PANTHER" id="PTHR35811:SF1">
    <property type="entry name" value="HTH OST-TYPE DOMAIN-CONTAINING PROTEIN"/>
    <property type="match status" value="1"/>
</dbReference>
<dbReference type="InterPro" id="IPR021139">
    <property type="entry name" value="NYN"/>
</dbReference>
<evidence type="ECO:0000313" key="4">
    <source>
        <dbReference type="Proteomes" id="UP000255417"/>
    </source>
</evidence>
<evidence type="ECO:0000313" key="3">
    <source>
        <dbReference type="EMBL" id="SUB58648.1"/>
    </source>
</evidence>
<dbReference type="Gene3D" id="3.40.50.1010">
    <property type="entry name" value="5'-nuclease"/>
    <property type="match status" value="1"/>
</dbReference>
<dbReference type="CDD" id="cd11297">
    <property type="entry name" value="PIN_LabA-like_N_1"/>
    <property type="match status" value="1"/>
</dbReference>
<protein>
    <submittedName>
        <fullName evidence="3">NYN domain</fullName>
    </submittedName>
</protein>
<dbReference type="PANTHER" id="PTHR35811">
    <property type="entry name" value="SLR1870 PROTEIN"/>
    <property type="match status" value="1"/>
</dbReference>
<reference evidence="3 4" key="1">
    <citation type="submission" date="2018-06" db="EMBL/GenBank/DDBJ databases">
        <authorList>
            <consortium name="Pathogen Informatics"/>
            <person name="Doyle S."/>
        </authorList>
    </citation>
    <scope>NUCLEOTIDE SEQUENCE [LARGE SCALE GENOMIC DNA]</scope>
    <source>
        <strain evidence="3 4">NCTC12872</strain>
    </source>
</reference>
<dbReference type="Gene3D" id="3.30.420.610">
    <property type="entry name" value="LOTUS domain-like"/>
    <property type="match status" value="2"/>
</dbReference>